<dbReference type="PANTHER" id="PTHR18895:SF74">
    <property type="entry name" value="MTRF1L RELEASE FACTOR GLUTAMINE METHYLTRANSFERASE"/>
    <property type="match status" value="1"/>
</dbReference>
<dbReference type="InterPro" id="IPR029063">
    <property type="entry name" value="SAM-dependent_MTases_sf"/>
</dbReference>
<dbReference type="InterPro" id="IPR040758">
    <property type="entry name" value="PrmC_N"/>
</dbReference>
<feature type="domain" description="Release factor glutamine methyltransferase N-terminal" evidence="4">
    <location>
        <begin position="5"/>
        <end position="74"/>
    </location>
</feature>
<accession>A0A1F7W2B4</accession>
<dbReference type="EMBL" id="MGFD01000061">
    <property type="protein sequence ID" value="OGL96952.1"/>
    <property type="molecule type" value="Genomic_DNA"/>
</dbReference>
<dbReference type="SUPFAM" id="SSF53335">
    <property type="entry name" value="S-adenosyl-L-methionine-dependent methyltransferases"/>
    <property type="match status" value="1"/>
</dbReference>
<dbReference type="Pfam" id="PF17827">
    <property type="entry name" value="PrmC_N"/>
    <property type="match status" value="1"/>
</dbReference>
<gene>
    <name evidence="5" type="ORF">A2318_01875</name>
</gene>
<comment type="caution">
    <text evidence="5">The sequence shown here is derived from an EMBL/GenBank/DDBJ whole genome shotgun (WGS) entry which is preliminary data.</text>
</comment>
<evidence type="ECO:0000313" key="6">
    <source>
        <dbReference type="Proteomes" id="UP000177331"/>
    </source>
</evidence>
<keyword evidence="2 5" id="KW-0808">Transferase</keyword>
<proteinExistence type="predicted"/>
<dbReference type="InterPro" id="IPR019874">
    <property type="entry name" value="RF_methyltr_PrmC"/>
</dbReference>
<dbReference type="Gene3D" id="1.10.8.10">
    <property type="entry name" value="DNA helicase RuvA subunit, C-terminal domain"/>
    <property type="match status" value="1"/>
</dbReference>
<dbReference type="Pfam" id="PF06325">
    <property type="entry name" value="PrmA"/>
    <property type="match status" value="1"/>
</dbReference>
<sequence length="302" mass="34184">MTILEALQWANNKLKKVGIESPMLDAELLLASVLDVPKSWLFGHIADNLKPHQEEKFFMLIDRRLKHEPVAYLINKKGFYGRDFFVDPSVLIPRPATETMIEHALDAFAKCDREKTLFVDIGTGSGAIAITLAAETQTPVLAIDSDQSALVTARRNAQSISVEEHIDFQHGSLLEPLITLFETIRASGNPNISSVFPFKDLIVCANLPYLTTAQMNTLDPDVRFEPVRALVAGVDGLDAYWDLFRQFKKQREILPRHITVLIEIDPDQVNRSLQLIRHYFPESTVRIEKDLQKNDRIVLAEI</sequence>
<evidence type="ECO:0000256" key="2">
    <source>
        <dbReference type="ARBA" id="ARBA00022679"/>
    </source>
</evidence>
<dbReference type="Proteomes" id="UP000177331">
    <property type="component" value="Unassembled WGS sequence"/>
</dbReference>
<name>A0A1F7W2B4_9BACT</name>
<evidence type="ECO:0000313" key="5">
    <source>
        <dbReference type="EMBL" id="OGL96952.1"/>
    </source>
</evidence>
<dbReference type="AlphaFoldDB" id="A0A1F7W2B4"/>
<protein>
    <submittedName>
        <fullName evidence="5">Protein-(Glutamine-N5) methyltransferase, release factor-specific</fullName>
    </submittedName>
</protein>
<evidence type="ECO:0000256" key="1">
    <source>
        <dbReference type="ARBA" id="ARBA00022603"/>
    </source>
</evidence>
<dbReference type="STRING" id="1802421.A2318_01875"/>
<keyword evidence="1 5" id="KW-0489">Methyltransferase</keyword>
<dbReference type="GO" id="GO:0032259">
    <property type="term" value="P:methylation"/>
    <property type="evidence" value="ECO:0007669"/>
    <property type="project" value="UniProtKB-KW"/>
</dbReference>
<dbReference type="Gene3D" id="3.40.50.150">
    <property type="entry name" value="Vaccinia Virus protein VP39"/>
    <property type="match status" value="1"/>
</dbReference>
<evidence type="ECO:0000259" key="4">
    <source>
        <dbReference type="Pfam" id="PF17827"/>
    </source>
</evidence>
<dbReference type="NCBIfam" id="TIGR00536">
    <property type="entry name" value="hemK_fam"/>
    <property type="match status" value="1"/>
</dbReference>
<evidence type="ECO:0000256" key="3">
    <source>
        <dbReference type="ARBA" id="ARBA00022691"/>
    </source>
</evidence>
<dbReference type="NCBIfam" id="TIGR03534">
    <property type="entry name" value="RF_mod_PrmC"/>
    <property type="match status" value="1"/>
</dbReference>
<dbReference type="InterPro" id="IPR004556">
    <property type="entry name" value="HemK-like"/>
</dbReference>
<dbReference type="PANTHER" id="PTHR18895">
    <property type="entry name" value="HEMK METHYLTRANSFERASE"/>
    <property type="match status" value="1"/>
</dbReference>
<organism evidence="5 6">
    <name type="scientific">Candidatus Uhrbacteria bacterium RIFOXYB2_FULL_45_11</name>
    <dbReference type="NCBI Taxonomy" id="1802421"/>
    <lineage>
        <taxon>Bacteria</taxon>
        <taxon>Candidatus Uhriibacteriota</taxon>
    </lineage>
</organism>
<dbReference type="InterPro" id="IPR050320">
    <property type="entry name" value="N5-glutamine_MTase"/>
</dbReference>
<reference evidence="5 6" key="1">
    <citation type="journal article" date="2016" name="Nat. Commun.">
        <title>Thousands of microbial genomes shed light on interconnected biogeochemical processes in an aquifer system.</title>
        <authorList>
            <person name="Anantharaman K."/>
            <person name="Brown C.T."/>
            <person name="Hug L.A."/>
            <person name="Sharon I."/>
            <person name="Castelle C.J."/>
            <person name="Probst A.J."/>
            <person name="Thomas B.C."/>
            <person name="Singh A."/>
            <person name="Wilkins M.J."/>
            <person name="Karaoz U."/>
            <person name="Brodie E.L."/>
            <person name="Williams K.H."/>
            <person name="Hubbard S.S."/>
            <person name="Banfield J.F."/>
        </authorList>
    </citation>
    <scope>NUCLEOTIDE SEQUENCE [LARGE SCALE GENOMIC DNA]</scope>
</reference>
<keyword evidence="3" id="KW-0949">S-adenosyl-L-methionine</keyword>
<dbReference type="CDD" id="cd02440">
    <property type="entry name" value="AdoMet_MTases"/>
    <property type="match status" value="1"/>
</dbReference>
<dbReference type="GO" id="GO:0008276">
    <property type="term" value="F:protein methyltransferase activity"/>
    <property type="evidence" value="ECO:0007669"/>
    <property type="project" value="InterPro"/>
</dbReference>